<proteinExistence type="predicted"/>
<dbReference type="EMBL" id="BSDR01000001">
    <property type="protein sequence ID" value="GLI33127.1"/>
    <property type="molecule type" value="Genomic_DNA"/>
</dbReference>
<gene>
    <name evidence="1" type="ORF">DAMNIGENAA_05600</name>
</gene>
<comment type="caution">
    <text evidence="1">The sequence shown here is derived from an EMBL/GenBank/DDBJ whole genome shotgun (WGS) entry which is preliminary data.</text>
</comment>
<reference evidence="1" key="1">
    <citation type="submission" date="2022-12" db="EMBL/GenBank/DDBJ databases">
        <title>Reference genome sequencing for broad-spectrum identification of bacterial and archaeal isolates by mass spectrometry.</title>
        <authorList>
            <person name="Sekiguchi Y."/>
            <person name="Tourlousse D.M."/>
        </authorList>
    </citation>
    <scope>NUCLEOTIDE SEQUENCE</scope>
    <source>
        <strain evidence="1">ASRB1</strain>
    </source>
</reference>
<dbReference type="Proteomes" id="UP001144372">
    <property type="component" value="Unassembled WGS sequence"/>
</dbReference>
<organism evidence="1 2">
    <name type="scientific">Desulforhabdus amnigena</name>
    <dbReference type="NCBI Taxonomy" id="40218"/>
    <lineage>
        <taxon>Bacteria</taxon>
        <taxon>Pseudomonadati</taxon>
        <taxon>Thermodesulfobacteriota</taxon>
        <taxon>Syntrophobacteria</taxon>
        <taxon>Syntrophobacterales</taxon>
        <taxon>Syntrophobacteraceae</taxon>
        <taxon>Desulforhabdus</taxon>
    </lineage>
</organism>
<dbReference type="RefSeq" id="WP_281792144.1">
    <property type="nucleotide sequence ID" value="NZ_BSDR01000001.1"/>
</dbReference>
<accession>A0A9W6CZG0</accession>
<evidence type="ECO:0000313" key="1">
    <source>
        <dbReference type="EMBL" id="GLI33127.1"/>
    </source>
</evidence>
<dbReference type="AlphaFoldDB" id="A0A9W6CZG0"/>
<name>A0A9W6CZG0_9BACT</name>
<protein>
    <submittedName>
        <fullName evidence="1">Uncharacterized protein</fullName>
    </submittedName>
</protein>
<sequence>MHYIITLQNDSFEDANVEMADRLPRNFLLIKNSMASAVRSLPTFSCFVVGVPAIGE</sequence>
<evidence type="ECO:0000313" key="2">
    <source>
        <dbReference type="Proteomes" id="UP001144372"/>
    </source>
</evidence>
<keyword evidence="2" id="KW-1185">Reference proteome</keyword>